<accession>A0ABT3MPW0</accession>
<gene>
    <name evidence="8" type="ORF">NX722_01880</name>
</gene>
<dbReference type="Gene3D" id="2.40.30.170">
    <property type="match status" value="1"/>
</dbReference>
<evidence type="ECO:0000313" key="8">
    <source>
        <dbReference type="EMBL" id="MCW7551409.1"/>
    </source>
</evidence>
<name>A0ABT3MPW0_9GAMM</name>
<organism evidence="8 9">
    <name type="scientific">Endozoicomonas gorgoniicola</name>
    <dbReference type="NCBI Taxonomy" id="1234144"/>
    <lineage>
        <taxon>Bacteria</taxon>
        <taxon>Pseudomonadati</taxon>
        <taxon>Pseudomonadota</taxon>
        <taxon>Gammaproteobacteria</taxon>
        <taxon>Oceanospirillales</taxon>
        <taxon>Endozoicomonadaceae</taxon>
        <taxon>Endozoicomonas</taxon>
    </lineage>
</organism>
<dbReference type="SUPFAM" id="SSF111369">
    <property type="entry name" value="HlyD-like secretion proteins"/>
    <property type="match status" value="1"/>
</dbReference>
<feature type="chain" id="PRO_5045406671" evidence="3">
    <location>
        <begin position="28"/>
        <end position="401"/>
    </location>
</feature>
<evidence type="ECO:0000259" key="7">
    <source>
        <dbReference type="Pfam" id="PF25967"/>
    </source>
</evidence>
<dbReference type="Pfam" id="PF25917">
    <property type="entry name" value="BSH_RND"/>
    <property type="match status" value="1"/>
</dbReference>
<dbReference type="Pfam" id="PF25967">
    <property type="entry name" value="RND-MFP_C"/>
    <property type="match status" value="1"/>
</dbReference>
<proteinExistence type="inferred from homology"/>
<dbReference type="Pfam" id="PF25944">
    <property type="entry name" value="Beta-barrel_RND"/>
    <property type="match status" value="1"/>
</dbReference>
<dbReference type="NCBIfam" id="TIGR01730">
    <property type="entry name" value="RND_mfp"/>
    <property type="match status" value="1"/>
</dbReference>
<sequence>MKSIISNIRQRQLLSVGFLIASLFALTGCDQQPQQQGQMPAPAVSVIDVTRQPVGDYHEFVARTEAVKTVDLRARVEGFLTRRDFIEGQNVKNGQLLFEIDPKPYEAALKKAEANVASAKAERIKAVKDLQRSKDLFQKGHISQANLDTQTSNQARAEAAVQAAEAGLETAKLNLGYTHIYAPFAGQIGRATQSVGNLVGPSSGSLATLTTVDPMYVTFQVGERMLVDYLQDTGGERTDSGNFDMRLRLPNGSEYDQPGVFNFADTQVDQTTGTLTLRAQFPNPHGIIVPGMYVTLIAESRIKQDRPVVPQSAIQENQSGRFVLVVNSDNEVETRQVEMGRRMGPFWVVNSGLKAGEQIIVEGLQKVRPGVKVQPNRVTLDPESGAIMMPAQTDTQTQQGN</sequence>
<feature type="domain" description="Multidrug resistance protein MdtA-like C-terminal permuted SH3" evidence="7">
    <location>
        <begin position="308"/>
        <end position="366"/>
    </location>
</feature>
<dbReference type="Gene3D" id="2.40.50.100">
    <property type="match status" value="1"/>
</dbReference>
<evidence type="ECO:0000259" key="4">
    <source>
        <dbReference type="Pfam" id="PF25876"/>
    </source>
</evidence>
<feature type="domain" description="Multidrug resistance protein MdtA-like alpha-helical hairpin" evidence="4">
    <location>
        <begin position="109"/>
        <end position="178"/>
    </location>
</feature>
<dbReference type="InterPro" id="IPR058625">
    <property type="entry name" value="MdtA-like_BSH"/>
</dbReference>
<evidence type="ECO:0000259" key="6">
    <source>
        <dbReference type="Pfam" id="PF25944"/>
    </source>
</evidence>
<dbReference type="Proteomes" id="UP001209854">
    <property type="component" value="Unassembled WGS sequence"/>
</dbReference>
<evidence type="ECO:0000313" key="9">
    <source>
        <dbReference type="Proteomes" id="UP001209854"/>
    </source>
</evidence>
<protein>
    <submittedName>
        <fullName evidence="8">Efflux RND transporter periplasmic adaptor subunit</fullName>
    </submittedName>
</protein>
<evidence type="ECO:0000256" key="1">
    <source>
        <dbReference type="ARBA" id="ARBA00004519"/>
    </source>
</evidence>
<comment type="similarity">
    <text evidence="2">Belongs to the membrane fusion protein (MFP) (TC 8.A.1) family.</text>
</comment>
<dbReference type="RefSeq" id="WP_262566465.1">
    <property type="nucleotide sequence ID" value="NZ_JAPFCC010000001.1"/>
</dbReference>
<evidence type="ECO:0000259" key="5">
    <source>
        <dbReference type="Pfam" id="PF25917"/>
    </source>
</evidence>
<feature type="domain" description="Multidrug resistance protein MdtA-like beta-barrel" evidence="6">
    <location>
        <begin position="214"/>
        <end position="296"/>
    </location>
</feature>
<comment type="subcellular location">
    <subcellularLocation>
        <location evidence="1">Cell inner membrane</location>
        <topology evidence="1">Lipid-anchor</topology>
    </subcellularLocation>
</comment>
<evidence type="ECO:0000256" key="2">
    <source>
        <dbReference type="ARBA" id="ARBA00009477"/>
    </source>
</evidence>
<dbReference type="Gene3D" id="1.10.287.470">
    <property type="entry name" value="Helix hairpin bin"/>
    <property type="match status" value="1"/>
</dbReference>
<keyword evidence="3" id="KW-0732">Signal</keyword>
<dbReference type="InterPro" id="IPR058624">
    <property type="entry name" value="MdtA-like_HH"/>
</dbReference>
<dbReference type="Gene3D" id="2.40.420.20">
    <property type="match status" value="1"/>
</dbReference>
<keyword evidence="9" id="KW-1185">Reference proteome</keyword>
<evidence type="ECO:0000256" key="3">
    <source>
        <dbReference type="SAM" id="SignalP"/>
    </source>
</evidence>
<dbReference type="PROSITE" id="PS51257">
    <property type="entry name" value="PROKAR_LIPOPROTEIN"/>
    <property type="match status" value="1"/>
</dbReference>
<dbReference type="Pfam" id="PF25876">
    <property type="entry name" value="HH_MFP_RND"/>
    <property type="match status" value="1"/>
</dbReference>
<dbReference type="PANTHER" id="PTHR30158">
    <property type="entry name" value="ACRA/E-RELATED COMPONENT OF DRUG EFFLUX TRANSPORTER"/>
    <property type="match status" value="1"/>
</dbReference>
<dbReference type="InterPro" id="IPR006143">
    <property type="entry name" value="RND_pump_MFP"/>
</dbReference>
<dbReference type="InterPro" id="IPR058627">
    <property type="entry name" value="MdtA-like_C"/>
</dbReference>
<feature type="signal peptide" evidence="3">
    <location>
        <begin position="1"/>
        <end position="27"/>
    </location>
</feature>
<reference evidence="8 9" key="1">
    <citation type="submission" date="2022-10" db="EMBL/GenBank/DDBJ databases">
        <title>High-quality genome sequences of two octocoral-associated bacteria, Endozoicomonas euniceicola EF212 and Endozoicomonas gorgoniicola PS125.</title>
        <authorList>
            <person name="Chiou Y.-J."/>
            <person name="Chen Y.-H."/>
        </authorList>
    </citation>
    <scope>NUCLEOTIDE SEQUENCE [LARGE SCALE GENOMIC DNA]</scope>
    <source>
        <strain evidence="8 9">PS125</strain>
    </source>
</reference>
<dbReference type="EMBL" id="JAPFCC010000001">
    <property type="protein sequence ID" value="MCW7551409.1"/>
    <property type="molecule type" value="Genomic_DNA"/>
</dbReference>
<dbReference type="InterPro" id="IPR058626">
    <property type="entry name" value="MdtA-like_b-barrel"/>
</dbReference>
<comment type="caution">
    <text evidence="8">The sequence shown here is derived from an EMBL/GenBank/DDBJ whole genome shotgun (WGS) entry which is preliminary data.</text>
</comment>
<feature type="domain" description="Multidrug resistance protein MdtA-like barrel-sandwich hybrid" evidence="5">
    <location>
        <begin position="69"/>
        <end position="200"/>
    </location>
</feature>